<evidence type="ECO:0000313" key="2">
    <source>
        <dbReference type="Proteomes" id="UP000070107"/>
    </source>
</evidence>
<sequence length="562" mass="64848">MSLSHLLMRARPQVEKNVVTLAGPYPAFVLFFSVSDGHRRAGVTTVTGEDFASVWRKGMQCVTRLVEKKKMTPRWLRIDWVEAAEETSWLDLHERLEATKRNYFRYGLSLDRVFKHAFLETELNGNAMLYEGATRHAVLNVGNFCRYATLRHNLDKLSFPDDGEVHVFSTRGVFVSTGSGDVYLLNGASRDAGRRDVGPLTAGQVRDLIRKASSYLASQVKPDGRFYYGWHPCFDRPIDTYNSLRHASTVFAMLDAWEATRDLQLKDAIDRAIEYLTNVLIKDVDVDGKSAAFLLEENGEIKLGGSAVCLLSLTKYSELMKTEKYLGLLERLAEGVLYMQDQETGKFSHVFNYPSLSLKEEFRTIYYDGEAAFGLMRLYDLSRDPRWLSAVEKAFAHFIDAKHWKAHDHWLSYCVNELTRYRPREEYYRFGLQNFAGHLDFVIERITTFPTLLELMMAAQKMLDRLDVDQTHRHLLREVDVEKFYYALHTRANYLLNGHFWPELAMFYANPAKIVGSFFIRHHAFRVRIDDVEHYVSGYAAYLKLLEKRSAVLPVGEQRIVA</sequence>
<dbReference type="STRING" id="1494590.ATN84_24735"/>
<dbReference type="InterPro" id="IPR008928">
    <property type="entry name" value="6-hairpin_glycosidase_sf"/>
</dbReference>
<dbReference type="RefSeq" id="WP_068881263.1">
    <property type="nucleotide sequence ID" value="NZ_LNTU01000005.1"/>
</dbReference>
<comment type="caution">
    <text evidence="1">The sequence shown here is derived from an EMBL/GenBank/DDBJ whole genome shotgun (WGS) entry which is preliminary data.</text>
</comment>
<proteinExistence type="predicted"/>
<keyword evidence="2" id="KW-1185">Reference proteome</keyword>
<dbReference type="Proteomes" id="UP000070107">
    <property type="component" value="Unassembled WGS sequence"/>
</dbReference>
<evidence type="ECO:0000313" key="1">
    <source>
        <dbReference type="EMBL" id="KXF77926.1"/>
    </source>
</evidence>
<dbReference type="GO" id="GO:0005975">
    <property type="term" value="P:carbohydrate metabolic process"/>
    <property type="evidence" value="ECO:0007669"/>
    <property type="project" value="InterPro"/>
</dbReference>
<dbReference type="EMBL" id="LNTU01000005">
    <property type="protein sequence ID" value="KXF77926.1"/>
    <property type="molecule type" value="Genomic_DNA"/>
</dbReference>
<name>A0A135HXJ0_9HYPH</name>
<organism evidence="1 2">
    <name type="scientific">Paramesorhizobium deserti</name>
    <dbReference type="NCBI Taxonomy" id="1494590"/>
    <lineage>
        <taxon>Bacteria</taxon>
        <taxon>Pseudomonadati</taxon>
        <taxon>Pseudomonadota</taxon>
        <taxon>Alphaproteobacteria</taxon>
        <taxon>Hyphomicrobiales</taxon>
        <taxon>Phyllobacteriaceae</taxon>
        <taxon>Paramesorhizobium</taxon>
    </lineage>
</organism>
<dbReference type="OrthoDB" id="9810718at2"/>
<gene>
    <name evidence="1" type="ORF">ATN84_24735</name>
</gene>
<dbReference type="SUPFAM" id="SSF48208">
    <property type="entry name" value="Six-hairpin glycosidases"/>
    <property type="match status" value="1"/>
</dbReference>
<evidence type="ECO:0008006" key="3">
    <source>
        <dbReference type="Google" id="ProtNLM"/>
    </source>
</evidence>
<protein>
    <recommendedName>
        <fullName evidence="3">Mur ligase</fullName>
    </recommendedName>
</protein>
<reference evidence="1 2" key="1">
    <citation type="submission" date="2015-11" db="EMBL/GenBank/DDBJ databases">
        <title>Draft genome sequence of Paramesorhizobium deserti A-3-E, a strain highly resistant to diverse beta-lactam antibiotics.</title>
        <authorList>
            <person name="Lv R."/>
            <person name="Yang X."/>
            <person name="Fang N."/>
            <person name="Guo J."/>
            <person name="Luo X."/>
            <person name="Peng F."/>
            <person name="Yang R."/>
            <person name="Cui Y."/>
            <person name="Fang C."/>
            <person name="Song Y."/>
        </authorList>
    </citation>
    <scope>NUCLEOTIDE SEQUENCE [LARGE SCALE GENOMIC DNA]</scope>
    <source>
        <strain evidence="1 2">A-3-E</strain>
    </source>
</reference>
<accession>A0A135HXJ0</accession>
<dbReference type="AlphaFoldDB" id="A0A135HXJ0"/>